<dbReference type="GO" id="GO:0072344">
    <property type="term" value="P:rescue of stalled ribosome"/>
    <property type="evidence" value="ECO:0007669"/>
    <property type="project" value="TreeGrafter"/>
</dbReference>
<dbReference type="Gene3D" id="3.30.160.20">
    <property type="match status" value="1"/>
</dbReference>
<dbReference type="SUPFAM" id="SSF110916">
    <property type="entry name" value="Peptidyl-tRNA hydrolase domain-like"/>
    <property type="match status" value="1"/>
</dbReference>
<dbReference type="KEGG" id="ntn:D5366_09805"/>
<feature type="compositionally biased region" description="Basic residues" evidence="1">
    <location>
        <begin position="127"/>
        <end position="141"/>
    </location>
</feature>
<dbReference type="InterPro" id="IPR000352">
    <property type="entry name" value="Pep_chain_release_fac_I"/>
</dbReference>
<sequence>MTYRSVTPHFGFYENETSITYILSTGAGGQNVNKVATAAQLRFNVHMAKGLSDRVKQRLLEVAGSRVTVNGEIVLTGRRFRSQVRNKEDVLERLASLIVEAAQKREFRVPTRPTKGSRQRRLEGKTHRSAVKKNRRFRFDE</sequence>
<name>A0A4Y6VAR2_9PROT</name>
<feature type="domain" description="Prokaryotic-type class I peptide chain release factors" evidence="2">
    <location>
        <begin position="14"/>
        <end position="135"/>
    </location>
</feature>
<dbReference type="Pfam" id="PF00472">
    <property type="entry name" value="RF-1"/>
    <property type="match status" value="1"/>
</dbReference>
<dbReference type="RefSeq" id="WP_141493385.1">
    <property type="nucleotide sequence ID" value="NZ_CP032485.1"/>
</dbReference>
<organism evidence="3 4">
    <name type="scientific">Neokomagataea tanensis</name>
    <dbReference type="NCBI Taxonomy" id="661191"/>
    <lineage>
        <taxon>Bacteria</taxon>
        <taxon>Pseudomonadati</taxon>
        <taxon>Pseudomonadota</taxon>
        <taxon>Alphaproteobacteria</taxon>
        <taxon>Acetobacterales</taxon>
        <taxon>Acetobacteraceae</taxon>
        <taxon>Neokomagataea</taxon>
    </lineage>
</organism>
<evidence type="ECO:0000313" key="3">
    <source>
        <dbReference type="EMBL" id="QDH25455.1"/>
    </source>
</evidence>
<dbReference type="Proteomes" id="UP000317214">
    <property type="component" value="Chromosome"/>
</dbReference>
<accession>A0A4Y6VAR2</accession>
<evidence type="ECO:0000256" key="1">
    <source>
        <dbReference type="SAM" id="MobiDB-lite"/>
    </source>
</evidence>
<dbReference type="PANTHER" id="PTHR47814:SF1">
    <property type="entry name" value="PEPTIDYL-TRNA HYDROLASE ARFB"/>
    <property type="match status" value="1"/>
</dbReference>
<dbReference type="GO" id="GO:0004045">
    <property type="term" value="F:peptidyl-tRNA hydrolase activity"/>
    <property type="evidence" value="ECO:0007669"/>
    <property type="project" value="UniProtKB-EC"/>
</dbReference>
<dbReference type="GO" id="GO:0043022">
    <property type="term" value="F:ribosome binding"/>
    <property type="evidence" value="ECO:0007669"/>
    <property type="project" value="TreeGrafter"/>
</dbReference>
<dbReference type="OrthoDB" id="9815709at2"/>
<keyword evidence="3" id="KW-0378">Hydrolase</keyword>
<dbReference type="EC" id="3.1.1.29" evidence="3"/>
<gene>
    <name evidence="3" type="ORF">D5366_09805</name>
</gene>
<dbReference type="AlphaFoldDB" id="A0A4Y6VAR2"/>
<keyword evidence="4" id="KW-1185">Reference proteome</keyword>
<dbReference type="GO" id="GO:0003747">
    <property type="term" value="F:translation release factor activity"/>
    <property type="evidence" value="ECO:0007669"/>
    <property type="project" value="InterPro"/>
</dbReference>
<reference evidence="3 4" key="1">
    <citation type="submission" date="2018-09" db="EMBL/GenBank/DDBJ databases">
        <title>The complete genome sequence of Neokomagataea tanensis NBRC 106556(T).</title>
        <authorList>
            <person name="Chua K.-O."/>
            <person name="See-Too W.-S."/>
            <person name="Hong K.-W."/>
            <person name="Yin W.-F."/>
            <person name="Chan K.-G."/>
        </authorList>
    </citation>
    <scope>NUCLEOTIDE SEQUENCE [LARGE SCALE GENOMIC DNA]</scope>
    <source>
        <strain evidence="4">AH13 \ NBRC 106556</strain>
    </source>
</reference>
<evidence type="ECO:0000259" key="2">
    <source>
        <dbReference type="Pfam" id="PF00472"/>
    </source>
</evidence>
<protein>
    <submittedName>
        <fullName evidence="3">Aminoacyl-tRNA hydrolase</fullName>
        <ecNumber evidence="3">3.1.1.29</ecNumber>
    </submittedName>
</protein>
<proteinExistence type="predicted"/>
<feature type="region of interest" description="Disordered" evidence="1">
    <location>
        <begin position="111"/>
        <end position="141"/>
    </location>
</feature>
<evidence type="ECO:0000313" key="4">
    <source>
        <dbReference type="Proteomes" id="UP000317214"/>
    </source>
</evidence>
<dbReference type="PANTHER" id="PTHR47814">
    <property type="entry name" value="PEPTIDYL-TRNA HYDROLASE ARFB"/>
    <property type="match status" value="1"/>
</dbReference>
<dbReference type="EMBL" id="CP032485">
    <property type="protein sequence ID" value="QDH25455.1"/>
    <property type="molecule type" value="Genomic_DNA"/>
</dbReference>
<dbReference type="NCBIfam" id="NF006718">
    <property type="entry name" value="PRK09256.1"/>
    <property type="match status" value="1"/>
</dbReference>